<dbReference type="AlphaFoldDB" id="A0A2N5A9P6"/>
<organism evidence="1 2">
    <name type="scientific">Klebsiella variicola</name>
    <dbReference type="NCBI Taxonomy" id="244366"/>
    <lineage>
        <taxon>Bacteria</taxon>
        <taxon>Pseudomonadati</taxon>
        <taxon>Pseudomonadota</taxon>
        <taxon>Gammaproteobacteria</taxon>
        <taxon>Enterobacterales</taxon>
        <taxon>Enterobacteriaceae</taxon>
        <taxon>Klebsiella/Raoultella group</taxon>
        <taxon>Klebsiella</taxon>
        <taxon>Klebsiella pneumoniae complex</taxon>
    </lineage>
</organism>
<gene>
    <name evidence="1" type="ORF">CWM98_25965</name>
</gene>
<sequence>MLQFNLYTFGTVFNKQTSDNTSAVCYVIIRLTIKSESEFCIAKRAPDEIANPQSQLSIINFVF</sequence>
<reference evidence="1 2" key="2">
    <citation type="submission" date="2018-01" db="EMBL/GenBank/DDBJ databases">
        <title>Genomic study of Klebsiella pneumoniae.</title>
        <authorList>
            <person name="Yang Y."/>
            <person name="Bicalho R."/>
        </authorList>
    </citation>
    <scope>NUCLEOTIDE SEQUENCE [LARGE SCALE GENOMIC DNA]</scope>
    <source>
        <strain evidence="1 2">A5</strain>
    </source>
</reference>
<evidence type="ECO:0000313" key="2">
    <source>
        <dbReference type="Proteomes" id="UP000234473"/>
    </source>
</evidence>
<evidence type="ECO:0000313" key="1">
    <source>
        <dbReference type="EMBL" id="PLP40854.1"/>
    </source>
</evidence>
<proteinExistence type="predicted"/>
<name>A0A2N5A9P6_KLEVA</name>
<reference evidence="1 2" key="1">
    <citation type="submission" date="2017-11" db="EMBL/GenBank/DDBJ databases">
        <authorList>
            <person name="Han C.G."/>
        </authorList>
    </citation>
    <scope>NUCLEOTIDE SEQUENCE [LARGE SCALE GENOMIC DNA]</scope>
    <source>
        <strain evidence="1 2">A5</strain>
    </source>
</reference>
<dbReference type="EMBL" id="PICB01001731">
    <property type="protein sequence ID" value="PLP40854.1"/>
    <property type="molecule type" value="Genomic_DNA"/>
</dbReference>
<comment type="caution">
    <text evidence="1">The sequence shown here is derived from an EMBL/GenBank/DDBJ whole genome shotgun (WGS) entry which is preliminary data.</text>
</comment>
<dbReference type="Proteomes" id="UP000234473">
    <property type="component" value="Unassembled WGS sequence"/>
</dbReference>
<protein>
    <submittedName>
        <fullName evidence="1">Uncharacterized protein</fullName>
    </submittedName>
</protein>
<accession>A0A2N5A9P6</accession>